<sequence length="119" mass="12997">MLSIKLFSAFLILASSCHAFLEEGVLKCTSCSSSNINPKANSNIKCGQVGNCIGCGTPNYAECDNKFSYSEWKCNDCGAEGVTEHYVELHSLGCGATHDFTCTDCQRNSRNRRRIRISG</sequence>
<evidence type="ECO:0000256" key="1">
    <source>
        <dbReference type="SAM" id="SignalP"/>
    </source>
</evidence>
<dbReference type="InterPro" id="IPR036280">
    <property type="entry name" value="Multihaem_cyt_sf"/>
</dbReference>
<evidence type="ECO:0000313" key="3">
    <source>
        <dbReference type="Proteomes" id="UP000765509"/>
    </source>
</evidence>
<comment type="caution">
    <text evidence="2">The sequence shown here is derived from an EMBL/GenBank/DDBJ whole genome shotgun (WGS) entry which is preliminary data.</text>
</comment>
<feature type="signal peptide" evidence="1">
    <location>
        <begin position="1"/>
        <end position="19"/>
    </location>
</feature>
<reference evidence="2" key="1">
    <citation type="submission" date="2021-03" db="EMBL/GenBank/DDBJ databases">
        <title>Draft genome sequence of rust myrtle Austropuccinia psidii MF-1, a brazilian biotype.</title>
        <authorList>
            <person name="Quecine M.C."/>
            <person name="Pachon D.M.R."/>
            <person name="Bonatelli M.L."/>
            <person name="Correr F.H."/>
            <person name="Franceschini L.M."/>
            <person name="Leite T.F."/>
            <person name="Margarido G.R.A."/>
            <person name="Almeida C.A."/>
            <person name="Ferrarezi J.A."/>
            <person name="Labate C.A."/>
        </authorList>
    </citation>
    <scope>NUCLEOTIDE SEQUENCE</scope>
    <source>
        <strain evidence="2">MF-1</strain>
    </source>
</reference>
<dbReference type="Proteomes" id="UP000765509">
    <property type="component" value="Unassembled WGS sequence"/>
</dbReference>
<dbReference type="AlphaFoldDB" id="A0A9Q3JRZ8"/>
<dbReference type="PROSITE" id="PS51257">
    <property type="entry name" value="PROKAR_LIPOPROTEIN"/>
    <property type="match status" value="1"/>
</dbReference>
<gene>
    <name evidence="2" type="ORF">O181_108245</name>
</gene>
<protein>
    <submittedName>
        <fullName evidence="2">Uncharacterized protein</fullName>
    </submittedName>
</protein>
<keyword evidence="3" id="KW-1185">Reference proteome</keyword>
<name>A0A9Q3JRZ8_9BASI</name>
<accession>A0A9Q3JRZ8</accession>
<dbReference type="EMBL" id="AVOT02082817">
    <property type="protein sequence ID" value="MBW0568530.1"/>
    <property type="molecule type" value="Genomic_DNA"/>
</dbReference>
<dbReference type="SUPFAM" id="SSF48695">
    <property type="entry name" value="Multiheme cytochromes"/>
    <property type="match status" value="1"/>
</dbReference>
<organism evidence="2 3">
    <name type="scientific">Austropuccinia psidii MF-1</name>
    <dbReference type="NCBI Taxonomy" id="1389203"/>
    <lineage>
        <taxon>Eukaryota</taxon>
        <taxon>Fungi</taxon>
        <taxon>Dikarya</taxon>
        <taxon>Basidiomycota</taxon>
        <taxon>Pucciniomycotina</taxon>
        <taxon>Pucciniomycetes</taxon>
        <taxon>Pucciniales</taxon>
        <taxon>Sphaerophragmiaceae</taxon>
        <taxon>Austropuccinia</taxon>
    </lineage>
</organism>
<proteinExistence type="predicted"/>
<keyword evidence="1" id="KW-0732">Signal</keyword>
<evidence type="ECO:0000313" key="2">
    <source>
        <dbReference type="EMBL" id="MBW0568530.1"/>
    </source>
</evidence>
<feature type="chain" id="PRO_5040216314" evidence="1">
    <location>
        <begin position="20"/>
        <end position="119"/>
    </location>
</feature>